<dbReference type="OrthoDB" id="9975554at2759"/>
<dbReference type="InterPro" id="IPR050569">
    <property type="entry name" value="TAAR"/>
</dbReference>
<dbReference type="SUPFAM" id="SSF81321">
    <property type="entry name" value="Family A G protein-coupled receptor-like"/>
    <property type="match status" value="1"/>
</dbReference>
<evidence type="ECO:0000256" key="7">
    <source>
        <dbReference type="ARBA" id="ARBA00023170"/>
    </source>
</evidence>
<dbReference type="EMBL" id="MTYJ01000145">
    <property type="protein sequence ID" value="OQV12432.1"/>
    <property type="molecule type" value="Genomic_DNA"/>
</dbReference>
<evidence type="ECO:0000256" key="5">
    <source>
        <dbReference type="ARBA" id="ARBA00023040"/>
    </source>
</evidence>
<feature type="transmembrane region" description="Helical" evidence="9">
    <location>
        <begin position="210"/>
        <end position="228"/>
    </location>
</feature>
<keyword evidence="3 9" id="KW-0812">Transmembrane</keyword>
<keyword evidence="7" id="KW-0675">Receptor</keyword>
<name>A0A1W0WB93_HYPEX</name>
<comment type="caution">
    <text evidence="11">The sequence shown here is derived from an EMBL/GenBank/DDBJ whole genome shotgun (WGS) entry which is preliminary data.</text>
</comment>
<dbReference type="GO" id="GO:0004930">
    <property type="term" value="F:G protein-coupled receptor activity"/>
    <property type="evidence" value="ECO:0007669"/>
    <property type="project" value="UniProtKB-KW"/>
</dbReference>
<keyword evidence="8" id="KW-0807">Transducer</keyword>
<gene>
    <name evidence="11" type="ORF">BV898_13308</name>
</gene>
<evidence type="ECO:0000256" key="1">
    <source>
        <dbReference type="ARBA" id="ARBA00004651"/>
    </source>
</evidence>
<feature type="domain" description="G-protein coupled receptors family 1 profile" evidence="10">
    <location>
        <begin position="51"/>
        <end position="341"/>
    </location>
</feature>
<dbReference type="PANTHER" id="PTHR24249">
    <property type="entry name" value="HISTAMINE RECEPTOR-RELATED G-PROTEIN COUPLED RECEPTOR"/>
    <property type="match status" value="1"/>
</dbReference>
<sequence length="360" mass="41452">MAEISQRNLSLHNASRIKAPLGSNATAIRLSHELYIASWAGVGITSLACVLNLAILVVFYRGPRRLINPFSIHVINMTIINLLYAAINDPFALANLLHREAYYGNKYFCGAYNFFQWTLQISMPGHQQLIICFDRWLALLVPVWYRTKTVKFGMTATLISLAYTLAWYLPIFITDITYTETMVIAYPMRYCTYIKTLMGYQLVARFALTYVPRTLLVVLTPGLLYMVWKRRRKVLSTIAPSFTNSLVSNTASGNIRMASLVRNRRPPVQRNLKAERERRFRAELWLVLWLMGMQIGCWISTTVPSVLMQQYVGVAVQEYIDSYSFALILSMLLLIAEPIAYVVFLKDLRAEIRSYFRCFR</sequence>
<feature type="transmembrane region" description="Helical" evidence="9">
    <location>
        <begin position="36"/>
        <end position="59"/>
    </location>
</feature>
<dbReference type="AlphaFoldDB" id="A0A1W0WB93"/>
<keyword evidence="12" id="KW-1185">Reference proteome</keyword>
<keyword evidence="5" id="KW-0297">G-protein coupled receptor</keyword>
<evidence type="ECO:0000256" key="8">
    <source>
        <dbReference type="ARBA" id="ARBA00023224"/>
    </source>
</evidence>
<evidence type="ECO:0000256" key="4">
    <source>
        <dbReference type="ARBA" id="ARBA00022989"/>
    </source>
</evidence>
<comment type="subcellular location">
    <subcellularLocation>
        <location evidence="1">Cell membrane</location>
        <topology evidence="1">Multi-pass membrane protein</topology>
    </subcellularLocation>
</comment>
<dbReference type="InterPro" id="IPR017452">
    <property type="entry name" value="GPCR_Rhodpsn_7TM"/>
</dbReference>
<protein>
    <recommendedName>
        <fullName evidence="10">G-protein coupled receptors family 1 profile domain-containing protein</fullName>
    </recommendedName>
</protein>
<evidence type="ECO:0000313" key="12">
    <source>
        <dbReference type="Proteomes" id="UP000192578"/>
    </source>
</evidence>
<dbReference type="CDD" id="cd00637">
    <property type="entry name" value="7tm_classA_rhodopsin-like"/>
    <property type="match status" value="1"/>
</dbReference>
<proteinExistence type="predicted"/>
<evidence type="ECO:0000256" key="9">
    <source>
        <dbReference type="SAM" id="Phobius"/>
    </source>
</evidence>
<dbReference type="PROSITE" id="PS50262">
    <property type="entry name" value="G_PROTEIN_RECEP_F1_2"/>
    <property type="match status" value="1"/>
</dbReference>
<keyword evidence="6 9" id="KW-0472">Membrane</keyword>
<feature type="transmembrane region" description="Helical" evidence="9">
    <location>
        <begin position="152"/>
        <end position="173"/>
    </location>
</feature>
<keyword evidence="4 9" id="KW-1133">Transmembrane helix</keyword>
<evidence type="ECO:0000313" key="11">
    <source>
        <dbReference type="EMBL" id="OQV12432.1"/>
    </source>
</evidence>
<keyword evidence="2" id="KW-1003">Cell membrane</keyword>
<accession>A0A1W0WB93</accession>
<organism evidence="11 12">
    <name type="scientific">Hypsibius exemplaris</name>
    <name type="common">Freshwater tardigrade</name>
    <dbReference type="NCBI Taxonomy" id="2072580"/>
    <lineage>
        <taxon>Eukaryota</taxon>
        <taxon>Metazoa</taxon>
        <taxon>Ecdysozoa</taxon>
        <taxon>Tardigrada</taxon>
        <taxon>Eutardigrada</taxon>
        <taxon>Parachela</taxon>
        <taxon>Hypsibioidea</taxon>
        <taxon>Hypsibiidae</taxon>
        <taxon>Hypsibius</taxon>
    </lineage>
</organism>
<evidence type="ECO:0000259" key="10">
    <source>
        <dbReference type="PROSITE" id="PS50262"/>
    </source>
</evidence>
<dbReference type="GO" id="GO:0005886">
    <property type="term" value="C:plasma membrane"/>
    <property type="evidence" value="ECO:0007669"/>
    <property type="project" value="UniProtKB-SubCell"/>
</dbReference>
<evidence type="ECO:0000256" key="3">
    <source>
        <dbReference type="ARBA" id="ARBA00022692"/>
    </source>
</evidence>
<dbReference type="Gene3D" id="1.20.1070.10">
    <property type="entry name" value="Rhodopsin 7-helix transmembrane proteins"/>
    <property type="match status" value="1"/>
</dbReference>
<feature type="transmembrane region" description="Helical" evidence="9">
    <location>
        <begin position="66"/>
        <end position="87"/>
    </location>
</feature>
<feature type="transmembrane region" description="Helical" evidence="9">
    <location>
        <begin position="284"/>
        <end position="303"/>
    </location>
</feature>
<dbReference type="PANTHER" id="PTHR24249:SF372">
    <property type="entry name" value="G-PROTEIN COUPLED RECEPTORS FAMILY 1 PROFILE DOMAIN-CONTAINING PROTEIN"/>
    <property type="match status" value="1"/>
</dbReference>
<reference evidence="12" key="1">
    <citation type="submission" date="2017-01" db="EMBL/GenBank/DDBJ databases">
        <title>Comparative genomics of anhydrobiosis in the tardigrade Hypsibius dujardini.</title>
        <authorList>
            <person name="Yoshida Y."/>
            <person name="Koutsovoulos G."/>
            <person name="Laetsch D."/>
            <person name="Stevens L."/>
            <person name="Kumar S."/>
            <person name="Horikawa D."/>
            <person name="Ishino K."/>
            <person name="Komine S."/>
            <person name="Tomita M."/>
            <person name="Blaxter M."/>
            <person name="Arakawa K."/>
        </authorList>
    </citation>
    <scope>NUCLEOTIDE SEQUENCE [LARGE SCALE GENOMIC DNA]</scope>
    <source>
        <strain evidence="12">Z151</strain>
    </source>
</reference>
<evidence type="ECO:0000256" key="6">
    <source>
        <dbReference type="ARBA" id="ARBA00023136"/>
    </source>
</evidence>
<feature type="transmembrane region" description="Helical" evidence="9">
    <location>
        <begin position="323"/>
        <end position="344"/>
    </location>
</feature>
<evidence type="ECO:0000256" key="2">
    <source>
        <dbReference type="ARBA" id="ARBA00022475"/>
    </source>
</evidence>
<dbReference type="Proteomes" id="UP000192578">
    <property type="component" value="Unassembled WGS sequence"/>
</dbReference>